<name>A0A1Y2CIR2_9FUNG</name>
<proteinExistence type="predicted"/>
<evidence type="ECO:0000256" key="1">
    <source>
        <dbReference type="SAM" id="MobiDB-lite"/>
    </source>
</evidence>
<dbReference type="AlphaFoldDB" id="A0A1Y2CIR2"/>
<accession>A0A1Y2CIR2</accession>
<evidence type="ECO:0000313" key="3">
    <source>
        <dbReference type="Proteomes" id="UP000193642"/>
    </source>
</evidence>
<organism evidence="2 3">
    <name type="scientific">Rhizoclosmatium globosum</name>
    <dbReference type="NCBI Taxonomy" id="329046"/>
    <lineage>
        <taxon>Eukaryota</taxon>
        <taxon>Fungi</taxon>
        <taxon>Fungi incertae sedis</taxon>
        <taxon>Chytridiomycota</taxon>
        <taxon>Chytridiomycota incertae sedis</taxon>
        <taxon>Chytridiomycetes</taxon>
        <taxon>Chytridiales</taxon>
        <taxon>Chytriomycetaceae</taxon>
        <taxon>Rhizoclosmatium</taxon>
    </lineage>
</organism>
<comment type="caution">
    <text evidence="2">The sequence shown here is derived from an EMBL/GenBank/DDBJ whole genome shotgun (WGS) entry which is preliminary data.</text>
</comment>
<keyword evidence="3" id="KW-1185">Reference proteome</keyword>
<dbReference type="Proteomes" id="UP000193642">
    <property type="component" value="Unassembled WGS sequence"/>
</dbReference>
<sequence length="511" mass="58251">MAGNTQDIGHLTAEAFLNASEEADRVSLFSRSLLMLTGFRNQIQILQRRQSRGDAFKDLFRGRREAFEVLKSNADASRYLKIHESTFPVLVELVGSRRARLDSGVTPVKHKSQRLLQEDEDAHSNNNAYKEIEKNSKENLSADEVEEGEIATEKKVFEEPYHNTVSSSDFGYSSPVIEETEDCSKLDPSKRSSLVISNNCCNIASACHQSVRDAVLFALKQGKIKNDDPLIGLELQHLVAKLNTHGYSNYENSLVLHFGKQFRHVVSHSGQPLRSVFELGKSLAGMTKFLYLIAGYPEALTKKQGLRIEKEFIAGCLRLKGQSQSSVERHRLYTVEGFTSCDTPIGLTVKSLGLIWKPDIAKGTSLELFDDLLQRISRWPDYFGTERRLFTLYPGVQFRHLVSSCVNDIHLISYWKLWECVVLSYFNQHSPIERPKSRTSQNDYLGRYVNIYYISSKGDRTLWKEMLTVVEGWTMSKFLVGQKRVCSEGKQWLCQFSTGESFDENEDIFLY</sequence>
<gene>
    <name evidence="2" type="ORF">BCR33DRAFT_715331</name>
</gene>
<feature type="region of interest" description="Disordered" evidence="1">
    <location>
        <begin position="110"/>
        <end position="145"/>
    </location>
</feature>
<protein>
    <submittedName>
        <fullName evidence="2">Uncharacterized protein</fullName>
    </submittedName>
</protein>
<dbReference type="EMBL" id="MCGO01000015">
    <property type="protein sequence ID" value="ORY46933.1"/>
    <property type="molecule type" value="Genomic_DNA"/>
</dbReference>
<reference evidence="2 3" key="1">
    <citation type="submission" date="2016-07" db="EMBL/GenBank/DDBJ databases">
        <title>Pervasive Adenine N6-methylation of Active Genes in Fungi.</title>
        <authorList>
            <consortium name="DOE Joint Genome Institute"/>
            <person name="Mondo S.J."/>
            <person name="Dannebaum R.O."/>
            <person name="Kuo R.C."/>
            <person name="Labutti K."/>
            <person name="Haridas S."/>
            <person name="Kuo A."/>
            <person name="Salamov A."/>
            <person name="Ahrendt S.R."/>
            <person name="Lipzen A."/>
            <person name="Sullivan W."/>
            <person name="Andreopoulos W.B."/>
            <person name="Clum A."/>
            <person name="Lindquist E."/>
            <person name="Daum C."/>
            <person name="Ramamoorthy G.K."/>
            <person name="Gryganskyi A."/>
            <person name="Culley D."/>
            <person name="Magnuson J.K."/>
            <person name="James T.Y."/>
            <person name="O'Malley M.A."/>
            <person name="Stajich J.E."/>
            <person name="Spatafora J.W."/>
            <person name="Visel A."/>
            <person name="Grigoriev I.V."/>
        </authorList>
    </citation>
    <scope>NUCLEOTIDE SEQUENCE [LARGE SCALE GENOMIC DNA]</scope>
    <source>
        <strain evidence="2 3">JEL800</strain>
    </source>
</reference>
<evidence type="ECO:0000313" key="2">
    <source>
        <dbReference type="EMBL" id="ORY46933.1"/>
    </source>
</evidence>